<evidence type="ECO:0000256" key="10">
    <source>
        <dbReference type="SAM" id="Phobius"/>
    </source>
</evidence>
<evidence type="ECO:0000256" key="3">
    <source>
        <dbReference type="ARBA" id="ARBA00022448"/>
    </source>
</evidence>
<keyword evidence="3 9" id="KW-0813">Transport</keyword>
<feature type="transmembrane region" description="Helical" evidence="10">
    <location>
        <begin position="83"/>
        <end position="102"/>
    </location>
</feature>
<feature type="transmembrane region" description="Helical" evidence="10">
    <location>
        <begin position="387"/>
        <end position="412"/>
    </location>
</feature>
<evidence type="ECO:0000256" key="5">
    <source>
        <dbReference type="ARBA" id="ARBA00022692"/>
    </source>
</evidence>
<dbReference type="InterPro" id="IPR005828">
    <property type="entry name" value="MFS_sugar_transport-like"/>
</dbReference>
<evidence type="ECO:0000256" key="2">
    <source>
        <dbReference type="ARBA" id="ARBA00010992"/>
    </source>
</evidence>
<feature type="transmembrane region" description="Helical" evidence="10">
    <location>
        <begin position="321"/>
        <end position="345"/>
    </location>
</feature>
<dbReference type="PRINTS" id="PR00171">
    <property type="entry name" value="SUGRTRNSPORT"/>
</dbReference>
<accession>A0A5P1EYS1</accession>
<comment type="subcellular location">
    <subcellularLocation>
        <location evidence="1">Membrane</location>
        <topology evidence="1">Multi-pass membrane protein</topology>
    </subcellularLocation>
</comment>
<keyword evidence="8 10" id="KW-0472">Membrane</keyword>
<dbReference type="Gene3D" id="1.20.1250.20">
    <property type="entry name" value="MFS general substrate transporter like domains"/>
    <property type="match status" value="1"/>
</dbReference>
<dbReference type="InterPro" id="IPR045262">
    <property type="entry name" value="STP/PLT_plant"/>
</dbReference>
<sequence length="427" mass="45904">MAAAGFITESRNKTAHYNGRLTLYVILSCIMAGTGGVIFGYDIGIAGGVTSMEPFLKKFFPQVYRKMKQDSDVSNYCKFESQLLTSFTSSLYLSALVASFFASPVTRNFGRRASMLVGGVSFMAGAALGGAAVNVYMLILGRLLLGVGVGFANQSVPLYLSEMAPPQYRGAINNGFQFSISIGFISATLINFGTEKLNGDLGWRISLSLASVPALLLTLSAIFLPETPNNLIQRGADVQKATALLQKIRGTPEVDEEIHDLVKASEASKSINHPFQEITRQKYRPQLVMAILIPFFQQVTGINVIAFYAPVLFRSIGLGESASLLSAVATGVIGLTSTSISMIFADKIGRRALFMIGGVQMLISQIAVGAVLESKLKDHGGVDKDYAYIVLILIGVYVAGFGLSWGPLGWLVPSEIFPLEIRSAAKY</sequence>
<dbReference type="GO" id="GO:0016020">
    <property type="term" value="C:membrane"/>
    <property type="evidence" value="ECO:0007669"/>
    <property type="project" value="UniProtKB-SubCell"/>
</dbReference>
<evidence type="ECO:0000256" key="6">
    <source>
        <dbReference type="ARBA" id="ARBA00022847"/>
    </source>
</evidence>
<dbReference type="CDD" id="cd17361">
    <property type="entry name" value="MFS_STP"/>
    <property type="match status" value="1"/>
</dbReference>
<dbReference type="InterPro" id="IPR003663">
    <property type="entry name" value="Sugar/inositol_transpt"/>
</dbReference>
<evidence type="ECO:0000259" key="11">
    <source>
        <dbReference type="PROSITE" id="PS50850"/>
    </source>
</evidence>
<keyword evidence="7 10" id="KW-1133">Transmembrane helix</keyword>
<dbReference type="GO" id="GO:0015145">
    <property type="term" value="F:monosaccharide transmembrane transporter activity"/>
    <property type="evidence" value="ECO:0007669"/>
    <property type="project" value="InterPro"/>
</dbReference>
<dbReference type="NCBIfam" id="TIGR00879">
    <property type="entry name" value="SP"/>
    <property type="match status" value="1"/>
</dbReference>
<dbReference type="PROSITE" id="PS50850">
    <property type="entry name" value="MFS"/>
    <property type="match status" value="1"/>
</dbReference>
<evidence type="ECO:0000256" key="1">
    <source>
        <dbReference type="ARBA" id="ARBA00004141"/>
    </source>
</evidence>
<evidence type="ECO:0000313" key="13">
    <source>
        <dbReference type="Proteomes" id="UP000243459"/>
    </source>
</evidence>
<evidence type="ECO:0000313" key="12">
    <source>
        <dbReference type="EMBL" id="ONK71082.1"/>
    </source>
</evidence>
<dbReference type="InterPro" id="IPR020846">
    <property type="entry name" value="MFS_dom"/>
</dbReference>
<organism evidence="12 13">
    <name type="scientific">Asparagus officinalis</name>
    <name type="common">Garden asparagus</name>
    <dbReference type="NCBI Taxonomy" id="4686"/>
    <lineage>
        <taxon>Eukaryota</taxon>
        <taxon>Viridiplantae</taxon>
        <taxon>Streptophyta</taxon>
        <taxon>Embryophyta</taxon>
        <taxon>Tracheophyta</taxon>
        <taxon>Spermatophyta</taxon>
        <taxon>Magnoliopsida</taxon>
        <taxon>Liliopsida</taxon>
        <taxon>Asparagales</taxon>
        <taxon>Asparagaceae</taxon>
        <taxon>Asparagoideae</taxon>
        <taxon>Asparagus</taxon>
    </lineage>
</organism>
<dbReference type="Gramene" id="ONK71082">
    <property type="protein sequence ID" value="ONK71082"/>
    <property type="gene ID" value="A4U43_C04F4540"/>
</dbReference>
<evidence type="ECO:0000256" key="8">
    <source>
        <dbReference type="ARBA" id="ARBA00023136"/>
    </source>
</evidence>
<dbReference type="Pfam" id="PF00083">
    <property type="entry name" value="Sugar_tr"/>
    <property type="match status" value="1"/>
</dbReference>
<dbReference type="PROSITE" id="PS00217">
    <property type="entry name" value="SUGAR_TRANSPORT_2"/>
    <property type="match status" value="1"/>
</dbReference>
<evidence type="ECO:0000256" key="7">
    <source>
        <dbReference type="ARBA" id="ARBA00022989"/>
    </source>
</evidence>
<dbReference type="PROSITE" id="PS00216">
    <property type="entry name" value="SUGAR_TRANSPORT_1"/>
    <property type="match status" value="1"/>
</dbReference>
<dbReference type="PANTHER" id="PTHR23500">
    <property type="entry name" value="SOLUTE CARRIER FAMILY 2, FACILITATED GLUCOSE TRANSPORTER"/>
    <property type="match status" value="1"/>
</dbReference>
<feature type="transmembrane region" description="Helical" evidence="10">
    <location>
        <begin position="352"/>
        <end position="372"/>
    </location>
</feature>
<dbReference type="PANTHER" id="PTHR23500:SF30">
    <property type="entry name" value="SUGAR TRANSPORT PROTEIN 3"/>
    <property type="match status" value="1"/>
</dbReference>
<dbReference type="SUPFAM" id="SSF103473">
    <property type="entry name" value="MFS general substrate transporter"/>
    <property type="match status" value="1"/>
</dbReference>
<dbReference type="Proteomes" id="UP000243459">
    <property type="component" value="Chromosome 4"/>
</dbReference>
<reference evidence="13" key="1">
    <citation type="journal article" date="2017" name="Nat. Commun.">
        <title>The asparagus genome sheds light on the origin and evolution of a young Y chromosome.</title>
        <authorList>
            <person name="Harkess A."/>
            <person name="Zhou J."/>
            <person name="Xu C."/>
            <person name="Bowers J.E."/>
            <person name="Van der Hulst R."/>
            <person name="Ayyampalayam S."/>
            <person name="Mercati F."/>
            <person name="Riccardi P."/>
            <person name="McKain M.R."/>
            <person name="Kakrana A."/>
            <person name="Tang H."/>
            <person name="Ray J."/>
            <person name="Groenendijk J."/>
            <person name="Arikit S."/>
            <person name="Mathioni S.M."/>
            <person name="Nakano M."/>
            <person name="Shan H."/>
            <person name="Telgmann-Rauber A."/>
            <person name="Kanno A."/>
            <person name="Yue Z."/>
            <person name="Chen H."/>
            <person name="Li W."/>
            <person name="Chen Y."/>
            <person name="Xu X."/>
            <person name="Zhang Y."/>
            <person name="Luo S."/>
            <person name="Chen H."/>
            <person name="Gao J."/>
            <person name="Mao Z."/>
            <person name="Pires J.C."/>
            <person name="Luo M."/>
            <person name="Kudrna D."/>
            <person name="Wing R.A."/>
            <person name="Meyers B.C."/>
            <person name="Yi K."/>
            <person name="Kong H."/>
            <person name="Lavrijsen P."/>
            <person name="Sunseri F."/>
            <person name="Falavigna A."/>
            <person name="Ye Y."/>
            <person name="Leebens-Mack J.H."/>
            <person name="Chen G."/>
        </authorList>
    </citation>
    <scope>NUCLEOTIDE SEQUENCE [LARGE SCALE GENOMIC DNA]</scope>
    <source>
        <strain evidence="13">cv. DH0086</strain>
    </source>
</reference>
<name>A0A5P1EYS1_ASPOF</name>
<evidence type="ECO:0000256" key="9">
    <source>
        <dbReference type="RuleBase" id="RU003346"/>
    </source>
</evidence>
<proteinExistence type="inferred from homology"/>
<gene>
    <name evidence="12" type="ORF">A4U43_C04F4540</name>
</gene>
<dbReference type="EMBL" id="CM007384">
    <property type="protein sequence ID" value="ONK71082.1"/>
    <property type="molecule type" value="Genomic_DNA"/>
</dbReference>
<feature type="transmembrane region" description="Helical" evidence="10">
    <location>
        <begin position="21"/>
        <end position="41"/>
    </location>
</feature>
<dbReference type="InterPro" id="IPR036259">
    <property type="entry name" value="MFS_trans_sf"/>
</dbReference>
<feature type="transmembrane region" description="Helical" evidence="10">
    <location>
        <begin position="205"/>
        <end position="224"/>
    </location>
</feature>
<dbReference type="OMA" id="KRFRGAM"/>
<dbReference type="InterPro" id="IPR044778">
    <property type="entry name" value="MFS_STP/MST-like_plant"/>
</dbReference>
<dbReference type="FunFam" id="1.20.1250.20:FF:000002">
    <property type="entry name" value="Sugar transport protein 13"/>
    <property type="match status" value="1"/>
</dbReference>
<keyword evidence="13" id="KW-1185">Reference proteome</keyword>
<protein>
    <recommendedName>
        <fullName evidence="11">Major facilitator superfamily (MFS) profile domain-containing protein</fullName>
    </recommendedName>
</protein>
<comment type="similarity">
    <text evidence="2 9">Belongs to the major facilitator superfamily. Sugar transporter (TC 2.A.1.1) family.</text>
</comment>
<keyword evidence="4" id="KW-0762">Sugar transport</keyword>
<feature type="domain" description="Major facilitator superfamily (MFS) profile" evidence="11">
    <location>
        <begin position="28"/>
        <end position="427"/>
    </location>
</feature>
<keyword evidence="5 10" id="KW-0812">Transmembrane</keyword>
<feature type="transmembrane region" description="Helical" evidence="10">
    <location>
        <begin position="114"/>
        <end position="133"/>
    </location>
</feature>
<dbReference type="AlphaFoldDB" id="A0A5P1EYS1"/>
<keyword evidence="6" id="KW-0769">Symport</keyword>
<evidence type="ECO:0000256" key="4">
    <source>
        <dbReference type="ARBA" id="ARBA00022597"/>
    </source>
</evidence>
<feature type="transmembrane region" description="Helical" evidence="10">
    <location>
        <begin position="287"/>
        <end position="309"/>
    </location>
</feature>
<dbReference type="InterPro" id="IPR005829">
    <property type="entry name" value="Sugar_transporter_CS"/>
</dbReference>
<dbReference type="GO" id="GO:0015293">
    <property type="term" value="F:symporter activity"/>
    <property type="evidence" value="ECO:0007669"/>
    <property type="project" value="UniProtKB-KW"/>
</dbReference>